<dbReference type="Gene3D" id="3.90.1600.10">
    <property type="entry name" value="Palm domain of DNA polymerase"/>
    <property type="match status" value="1"/>
</dbReference>
<dbReference type="InterPro" id="IPR043502">
    <property type="entry name" value="DNA/RNA_pol_sf"/>
</dbReference>
<dbReference type="InterPro" id="IPR036397">
    <property type="entry name" value="RNaseH_sf"/>
</dbReference>
<dbReference type="InterPro" id="IPR023211">
    <property type="entry name" value="DNA_pol_palm_dom_sf"/>
</dbReference>
<dbReference type="Proteomes" id="UP000193719">
    <property type="component" value="Unassembled WGS sequence"/>
</dbReference>
<dbReference type="GO" id="GO:0003676">
    <property type="term" value="F:nucleic acid binding"/>
    <property type="evidence" value="ECO:0007669"/>
    <property type="project" value="InterPro"/>
</dbReference>
<gene>
    <name evidence="1" type="ORF">BCR36DRAFT_416149</name>
</gene>
<reference evidence="1 2" key="1">
    <citation type="submission" date="2016-08" db="EMBL/GenBank/DDBJ databases">
        <title>Genomes of anaerobic fungi encode conserved fungal cellulosomes for biomass hydrolysis.</title>
        <authorList>
            <consortium name="DOE Joint Genome Institute"/>
            <person name="Haitjema C.H."/>
            <person name="Gilmore S.P."/>
            <person name="Henske J.K."/>
            <person name="Solomon K.V."/>
            <person name="De Groot R."/>
            <person name="Kuo A."/>
            <person name="Mondo S.J."/>
            <person name="Salamov A.A."/>
            <person name="Labutti K."/>
            <person name="Zhao Z."/>
            <person name="Chiniquy J."/>
            <person name="Barry K."/>
            <person name="Brewer H.M."/>
            <person name="Purvine S.O."/>
            <person name="Wright A.T."/>
            <person name="Boxma B."/>
            <person name="Van Alen T."/>
            <person name="Hackstein J.H."/>
            <person name="Baker S.E."/>
            <person name="Grigoriev I.V."/>
            <person name="O'Malley M.A."/>
        </authorList>
    </citation>
    <scope>NUCLEOTIDE SEQUENCE [LARGE SCALE GENOMIC DNA]</scope>
    <source>
        <strain evidence="2">finn</strain>
    </source>
</reference>
<dbReference type="SUPFAM" id="SSF53098">
    <property type="entry name" value="Ribonuclease H-like"/>
    <property type="match status" value="1"/>
</dbReference>
<evidence type="ECO:0000313" key="2">
    <source>
        <dbReference type="Proteomes" id="UP000193719"/>
    </source>
</evidence>
<dbReference type="AlphaFoldDB" id="A0A1Y1UWN8"/>
<protein>
    <submittedName>
        <fullName evidence="1">Uncharacterized protein</fullName>
    </submittedName>
</protein>
<evidence type="ECO:0000313" key="1">
    <source>
        <dbReference type="EMBL" id="ORX42405.1"/>
    </source>
</evidence>
<dbReference type="PROSITE" id="PS00116">
    <property type="entry name" value="DNA_POLYMERASE_B"/>
    <property type="match status" value="1"/>
</dbReference>
<dbReference type="Gene3D" id="3.30.420.10">
    <property type="entry name" value="Ribonuclease H-like superfamily/Ribonuclease H"/>
    <property type="match status" value="1"/>
</dbReference>
<dbReference type="SUPFAM" id="SSF56672">
    <property type="entry name" value="DNA/RNA polymerases"/>
    <property type="match status" value="1"/>
</dbReference>
<organism evidence="1 2">
    <name type="scientific">Piromyces finnis</name>
    <dbReference type="NCBI Taxonomy" id="1754191"/>
    <lineage>
        <taxon>Eukaryota</taxon>
        <taxon>Fungi</taxon>
        <taxon>Fungi incertae sedis</taxon>
        <taxon>Chytridiomycota</taxon>
        <taxon>Chytridiomycota incertae sedis</taxon>
        <taxon>Neocallimastigomycetes</taxon>
        <taxon>Neocallimastigales</taxon>
        <taxon>Neocallimastigaceae</taxon>
        <taxon>Piromyces</taxon>
    </lineage>
</organism>
<sequence>MSDEIDIINNEYTNFKVSNNEEIKDSFDIFKIINPEYDYEHGIFEVRYIFRRSLSGAYFNVITKSYWNSIYYEFENVIYDEYGDGIEYSEVVPVSVGIKVRDPWNGKGKKFMLTKRINNEIYTLYFTKSNTKCLIISSIKYMNPELRSKTSLELKHHYLMNKKYNDFYSQIERVENTYKRSVKILSTEKQLEEIKNDDFDKNIMLYSIGCHIGYICKGIPDYTSDSDANIKIKSRYKENEKNVYAIVWFDCEWSYDILNDDEIISKDSNLICAITVRKGETTEQSFRNFKMFFNYVKILSKRGLVYCYSHNGGKVEHILLLKSMIQNFDIGKSSEYDLIACNGTQIKTLKYGKNLIFYDSLLLLSLPVEKLPEVYGLKVNKGHKDWINGKSPKKWYENKIWDYKNKDDIAYCMNDVRIIKQAMEITNKSLEPLVKCQYAIHPDGYKWVLSNTSISSIGKQTIFNTFTDLPNNLLEKSLFLETYHGGRCEMFYHGLIESDNENFIAVTDKVSMYPSVVQDITPGKLLGIQHEIPKENVMWAMDVIIKYKTFYSIPPICRKRNGILISENYDVPTLLFMWNFEYEALKDNIDIIEVKNVYIFDSLDLSPIFSSWYEKKKQAKTPTEKIGPKILMNGTTGGFGQRFVMTQRTLCKNVEELVNKRKLYKYTYYDAFDDWKWLLYDDYINSKTCYQLISFITAKSRFKLWSRMNELLKVDSHAQILYCDTDSVFIKGNKKLMDYIDKNQSDELKDGWDFKQIKKMYIRGLKKYMYYDINGKLVKKISGLNYKNMDDISFEEFQKDNIEAQTEKWVRTYDNKIKIEKKNINFRKIYEKGRILESGIVKPFFSSENIENIAINQ</sequence>
<dbReference type="EMBL" id="MCFH01000065">
    <property type="protein sequence ID" value="ORX42405.1"/>
    <property type="molecule type" value="Genomic_DNA"/>
</dbReference>
<name>A0A1Y1UWN8_9FUNG</name>
<reference evidence="1 2" key="2">
    <citation type="submission" date="2016-08" db="EMBL/GenBank/DDBJ databases">
        <title>Pervasive Adenine N6-methylation of Active Genes in Fungi.</title>
        <authorList>
            <consortium name="DOE Joint Genome Institute"/>
            <person name="Mondo S.J."/>
            <person name="Dannebaum R.O."/>
            <person name="Kuo R.C."/>
            <person name="Labutti K."/>
            <person name="Haridas S."/>
            <person name="Kuo A."/>
            <person name="Salamov A."/>
            <person name="Ahrendt S.R."/>
            <person name="Lipzen A."/>
            <person name="Sullivan W."/>
            <person name="Andreopoulos W.B."/>
            <person name="Clum A."/>
            <person name="Lindquist E."/>
            <person name="Daum C."/>
            <person name="Ramamoorthy G.K."/>
            <person name="Gryganskyi A."/>
            <person name="Culley D."/>
            <person name="Magnuson J.K."/>
            <person name="James T.Y."/>
            <person name="O'Malley M.A."/>
            <person name="Stajich J.E."/>
            <person name="Spatafora J.W."/>
            <person name="Visel A."/>
            <person name="Grigoriev I.V."/>
        </authorList>
    </citation>
    <scope>NUCLEOTIDE SEQUENCE [LARGE SCALE GENOMIC DNA]</scope>
    <source>
        <strain evidence="2">finn</strain>
    </source>
</reference>
<dbReference type="InterPro" id="IPR012337">
    <property type="entry name" value="RNaseH-like_sf"/>
</dbReference>
<dbReference type="GO" id="GO:0000166">
    <property type="term" value="F:nucleotide binding"/>
    <property type="evidence" value="ECO:0007669"/>
    <property type="project" value="InterPro"/>
</dbReference>
<proteinExistence type="predicted"/>
<keyword evidence="2" id="KW-1185">Reference proteome</keyword>
<accession>A0A1Y1UWN8</accession>
<dbReference type="InterPro" id="IPR017964">
    <property type="entry name" value="DNA-dir_DNA_pol_B_CS"/>
</dbReference>
<comment type="caution">
    <text evidence="1">The sequence shown here is derived from an EMBL/GenBank/DDBJ whole genome shotgun (WGS) entry which is preliminary data.</text>
</comment>